<keyword evidence="3" id="KW-1003">Cell membrane</keyword>
<dbReference type="RefSeq" id="WP_182549583.1">
    <property type="nucleotide sequence ID" value="NZ_JACGXN010000003.1"/>
</dbReference>
<dbReference type="AlphaFoldDB" id="A0A839EN19"/>
<comment type="subcellular location">
    <subcellularLocation>
        <location evidence="1">Cell membrane</location>
        <topology evidence="1">Multi-pass membrane protein</topology>
    </subcellularLocation>
</comment>
<protein>
    <submittedName>
        <fullName evidence="8">O-antigen/teichoic acid export membrane protein</fullName>
    </submittedName>
</protein>
<feature type="transmembrane region" description="Helical" evidence="7">
    <location>
        <begin position="440"/>
        <end position="461"/>
    </location>
</feature>
<feature type="transmembrane region" description="Helical" evidence="7">
    <location>
        <begin position="111"/>
        <end position="132"/>
    </location>
</feature>
<organism evidence="8 9">
    <name type="scientific">Phyllobacterium myrsinacearum</name>
    <dbReference type="NCBI Taxonomy" id="28101"/>
    <lineage>
        <taxon>Bacteria</taxon>
        <taxon>Pseudomonadati</taxon>
        <taxon>Pseudomonadota</taxon>
        <taxon>Alphaproteobacteria</taxon>
        <taxon>Hyphomicrobiales</taxon>
        <taxon>Phyllobacteriaceae</taxon>
        <taxon>Phyllobacterium</taxon>
    </lineage>
</organism>
<feature type="transmembrane region" description="Helical" evidence="7">
    <location>
        <begin position="254"/>
        <end position="272"/>
    </location>
</feature>
<evidence type="ECO:0000256" key="1">
    <source>
        <dbReference type="ARBA" id="ARBA00004651"/>
    </source>
</evidence>
<feature type="transmembrane region" description="Helical" evidence="7">
    <location>
        <begin position="324"/>
        <end position="344"/>
    </location>
</feature>
<evidence type="ECO:0000256" key="2">
    <source>
        <dbReference type="ARBA" id="ARBA00007430"/>
    </source>
</evidence>
<comment type="similarity">
    <text evidence="2">Belongs to the polysaccharide synthase family.</text>
</comment>
<evidence type="ECO:0000256" key="4">
    <source>
        <dbReference type="ARBA" id="ARBA00022692"/>
    </source>
</evidence>
<accession>A0A839EN19</accession>
<feature type="transmembrane region" description="Helical" evidence="7">
    <location>
        <begin position="38"/>
        <end position="58"/>
    </location>
</feature>
<dbReference type="GO" id="GO:0005886">
    <property type="term" value="C:plasma membrane"/>
    <property type="evidence" value="ECO:0007669"/>
    <property type="project" value="UniProtKB-SubCell"/>
</dbReference>
<reference evidence="8 9" key="1">
    <citation type="submission" date="2020-07" db="EMBL/GenBank/DDBJ databases">
        <title>Genomic Encyclopedia of Type Strains, Phase IV (KMG-V): Genome sequencing to study the core and pangenomes of soil and plant-associated prokaryotes.</title>
        <authorList>
            <person name="Whitman W."/>
        </authorList>
    </citation>
    <scope>NUCLEOTIDE SEQUENCE [LARGE SCALE GENOMIC DNA]</scope>
    <source>
        <strain evidence="8 9">AN3</strain>
    </source>
</reference>
<proteinExistence type="inferred from homology"/>
<name>A0A839EN19_9HYPH</name>
<evidence type="ECO:0000313" key="8">
    <source>
        <dbReference type="EMBL" id="MBA8878894.1"/>
    </source>
</evidence>
<keyword evidence="9" id="KW-1185">Reference proteome</keyword>
<feature type="transmembrane region" description="Helical" evidence="7">
    <location>
        <begin position="78"/>
        <end position="99"/>
    </location>
</feature>
<dbReference type="PANTHER" id="PTHR30250">
    <property type="entry name" value="PST FAMILY PREDICTED COLANIC ACID TRANSPORTER"/>
    <property type="match status" value="1"/>
</dbReference>
<feature type="transmembrane region" description="Helical" evidence="7">
    <location>
        <begin position="7"/>
        <end position="32"/>
    </location>
</feature>
<evidence type="ECO:0000256" key="7">
    <source>
        <dbReference type="SAM" id="Phobius"/>
    </source>
</evidence>
<feature type="transmembrane region" description="Helical" evidence="7">
    <location>
        <begin position="284"/>
        <end position="304"/>
    </location>
</feature>
<feature type="transmembrane region" description="Helical" evidence="7">
    <location>
        <begin position="410"/>
        <end position="434"/>
    </location>
</feature>
<evidence type="ECO:0000256" key="6">
    <source>
        <dbReference type="ARBA" id="ARBA00023136"/>
    </source>
</evidence>
<evidence type="ECO:0000313" key="9">
    <source>
        <dbReference type="Proteomes" id="UP000549052"/>
    </source>
</evidence>
<dbReference type="EMBL" id="JACGXN010000003">
    <property type="protein sequence ID" value="MBA8878894.1"/>
    <property type="molecule type" value="Genomic_DNA"/>
</dbReference>
<dbReference type="PANTHER" id="PTHR30250:SF10">
    <property type="entry name" value="LIPOPOLYSACCHARIDE BIOSYNTHESIS PROTEIN WZXC"/>
    <property type="match status" value="1"/>
</dbReference>
<evidence type="ECO:0000256" key="5">
    <source>
        <dbReference type="ARBA" id="ARBA00022989"/>
    </source>
</evidence>
<dbReference type="Proteomes" id="UP000549052">
    <property type="component" value="Unassembled WGS sequence"/>
</dbReference>
<sequence length="490" mass="53712">MSTVRRAFFMAILEQYSQVIVSIAMITVLSRLLDSNEIGIAVIGLGIGTIALTFREFVTAEYLIQRETLTAQDVRTSFTLTFGFSMIIGCFLFFSSPFLSSFYGQSQLVTFIKILAFAGVVDSVVCPIVALLRRDLTFGAVTRINAIGSITNAVVTIIFVTLGFGYMGFAWGTLASAIVRVLFAFHAKPIFWMLKPCLTSWRSAFAFGSYKGASTLLDRSYEALPQLVLGRIMPLAAVGLYNRANLVCGLPDKVLLSAIFSVAFPAFAAEVRANRNVKKAYLRIISYITVLYWPAALVMTILAYPIVHVALGPSWTSAAPLVQIFSLAALFWFPNILTFPVLVAMGANREAFEANFIGRGLSMFVICTASFFGLYALAGSQFIVLPFQMYLSLIYVKRHVPFAWSELFHVLYRSGLITAWGIAGPLIVLAVNGFQFDLSIMQACIAGCLSAIGWLAGLFILKHPFLDELEGLARIAMFALVARKSSVAIK</sequence>
<dbReference type="Pfam" id="PF13440">
    <property type="entry name" value="Polysacc_synt_3"/>
    <property type="match status" value="1"/>
</dbReference>
<comment type="caution">
    <text evidence="8">The sequence shown here is derived from an EMBL/GenBank/DDBJ whole genome shotgun (WGS) entry which is preliminary data.</text>
</comment>
<keyword evidence="6 7" id="KW-0472">Membrane</keyword>
<keyword evidence="4 7" id="KW-0812">Transmembrane</keyword>
<keyword evidence="5 7" id="KW-1133">Transmembrane helix</keyword>
<evidence type="ECO:0000256" key="3">
    <source>
        <dbReference type="ARBA" id="ARBA00022475"/>
    </source>
</evidence>
<gene>
    <name evidence="8" type="ORF">FHW16_002612</name>
</gene>
<dbReference type="InterPro" id="IPR050833">
    <property type="entry name" value="Poly_Biosynth_Transport"/>
</dbReference>
<feature type="transmembrane region" description="Helical" evidence="7">
    <location>
        <begin position="356"/>
        <end position="376"/>
    </location>
</feature>